<dbReference type="PANTHER" id="PTHR43298">
    <property type="entry name" value="MULTIDRUG RESISTANCE PROTEIN NORM-RELATED"/>
    <property type="match status" value="1"/>
</dbReference>
<dbReference type="Proteomes" id="UP000823914">
    <property type="component" value="Unassembled WGS sequence"/>
</dbReference>
<feature type="transmembrane region" description="Helical" evidence="10">
    <location>
        <begin position="232"/>
        <end position="257"/>
    </location>
</feature>
<evidence type="ECO:0000256" key="6">
    <source>
        <dbReference type="ARBA" id="ARBA00022989"/>
    </source>
</evidence>
<keyword evidence="6 10" id="KW-1133">Transmembrane helix</keyword>
<dbReference type="InterPro" id="IPR002528">
    <property type="entry name" value="MATE_fam"/>
</dbReference>
<accession>A0A9E2NZN6</accession>
<evidence type="ECO:0000256" key="2">
    <source>
        <dbReference type="ARBA" id="ARBA00022448"/>
    </source>
</evidence>
<feature type="transmembrane region" description="Helical" evidence="10">
    <location>
        <begin position="309"/>
        <end position="334"/>
    </location>
</feature>
<dbReference type="Pfam" id="PF01554">
    <property type="entry name" value="MatE"/>
    <property type="match status" value="2"/>
</dbReference>
<keyword evidence="4" id="KW-1003">Cell membrane</keyword>
<evidence type="ECO:0000256" key="1">
    <source>
        <dbReference type="ARBA" id="ARBA00004651"/>
    </source>
</evidence>
<keyword evidence="5 10" id="KW-0812">Transmembrane</keyword>
<gene>
    <name evidence="11" type="ORF">IAA16_00150</name>
</gene>
<dbReference type="GO" id="GO:0005886">
    <property type="term" value="C:plasma membrane"/>
    <property type="evidence" value="ECO:0007669"/>
    <property type="project" value="UniProtKB-SubCell"/>
</dbReference>
<evidence type="ECO:0000256" key="8">
    <source>
        <dbReference type="ARBA" id="ARBA00023136"/>
    </source>
</evidence>
<feature type="transmembrane region" description="Helical" evidence="10">
    <location>
        <begin position="88"/>
        <end position="109"/>
    </location>
</feature>
<sequence>MTSGSIWKSMVLFAMPIFIGNLFQQMYNTVDSLIVGIYLGSEPLAAVSSSGSLIFMLVGFLSGVASGAGVVVARFFGAQDTRQVKLSVHTTVVFGFVMGVFLTIIGVWLSPVILRWMGTPESVMDNSVAYLRVYFMGSLFSVMYNVFVGILQAVGDSRHPLYYLIISSVVNLVLDIVFISFFHMGVEGAAWATVISQIISMALCLIQLLRTEDSYKITVKELKVDPRILKQIVSMGLPSGVQNSIIGFANVVVQSNVNAFGPMAMAGYGVAAKIEGFGFLPITAFAMALTTFVGQNLGAREYERTKKAATFGIVAAVLLAELIGIIVVVFATPIVSLFDSNPEVVQFGVEKSQVAGFFYCLLAFSHAVAAILRGAGKAFISMMVMIVVWCGIRVSFLSIFVPLTHNIQFVYWVYPLTWGLSSLFFFFYYRSGRWLKGAINN</sequence>
<protein>
    <recommendedName>
        <fullName evidence="9">Multidrug-efflux transporter</fullName>
    </recommendedName>
</protein>
<dbReference type="AlphaFoldDB" id="A0A9E2NZN6"/>
<dbReference type="InterPro" id="IPR048279">
    <property type="entry name" value="MdtK-like"/>
</dbReference>
<comment type="subcellular location">
    <subcellularLocation>
        <location evidence="1">Cell membrane</location>
        <topology evidence="1">Multi-pass membrane protein</topology>
    </subcellularLocation>
</comment>
<dbReference type="InterPro" id="IPR050222">
    <property type="entry name" value="MATE_MdtK"/>
</dbReference>
<name>A0A9E2NZN6_9SPIR</name>
<evidence type="ECO:0000256" key="9">
    <source>
        <dbReference type="ARBA" id="ARBA00031636"/>
    </source>
</evidence>
<dbReference type="GO" id="GO:0006811">
    <property type="term" value="P:monoatomic ion transport"/>
    <property type="evidence" value="ECO:0007669"/>
    <property type="project" value="UniProtKB-KW"/>
</dbReference>
<evidence type="ECO:0000256" key="4">
    <source>
        <dbReference type="ARBA" id="ARBA00022475"/>
    </source>
</evidence>
<dbReference type="PANTHER" id="PTHR43298:SF2">
    <property type="entry name" value="FMN_FAD EXPORTER YEEO-RELATED"/>
    <property type="match status" value="1"/>
</dbReference>
<feature type="transmembrane region" description="Helical" evidence="10">
    <location>
        <begin position="354"/>
        <end position="372"/>
    </location>
</feature>
<feature type="transmembrane region" description="Helical" evidence="10">
    <location>
        <begin position="53"/>
        <end position="76"/>
    </location>
</feature>
<organism evidence="11 12">
    <name type="scientific">Candidatus Treponema excrementipullorum</name>
    <dbReference type="NCBI Taxonomy" id="2838768"/>
    <lineage>
        <taxon>Bacteria</taxon>
        <taxon>Pseudomonadati</taxon>
        <taxon>Spirochaetota</taxon>
        <taxon>Spirochaetia</taxon>
        <taxon>Spirochaetales</taxon>
        <taxon>Treponemataceae</taxon>
        <taxon>Treponema</taxon>
    </lineage>
</organism>
<evidence type="ECO:0000256" key="10">
    <source>
        <dbReference type="SAM" id="Phobius"/>
    </source>
</evidence>
<keyword evidence="2" id="KW-0813">Transport</keyword>
<evidence type="ECO:0000313" key="12">
    <source>
        <dbReference type="Proteomes" id="UP000823914"/>
    </source>
</evidence>
<feature type="transmembrane region" description="Helical" evidence="10">
    <location>
        <begin position="6"/>
        <end position="23"/>
    </location>
</feature>
<comment type="caution">
    <text evidence="11">The sequence shown here is derived from an EMBL/GenBank/DDBJ whole genome shotgun (WGS) entry which is preliminary data.</text>
</comment>
<feature type="transmembrane region" description="Helical" evidence="10">
    <location>
        <begin position="277"/>
        <end position="297"/>
    </location>
</feature>
<feature type="transmembrane region" description="Helical" evidence="10">
    <location>
        <begin position="409"/>
        <end position="429"/>
    </location>
</feature>
<dbReference type="EMBL" id="JAHLFV010000003">
    <property type="protein sequence ID" value="MBU3848958.1"/>
    <property type="molecule type" value="Genomic_DNA"/>
</dbReference>
<evidence type="ECO:0000256" key="7">
    <source>
        <dbReference type="ARBA" id="ARBA00023065"/>
    </source>
</evidence>
<keyword evidence="8 10" id="KW-0472">Membrane</keyword>
<feature type="transmembrane region" description="Helical" evidence="10">
    <location>
        <begin position="161"/>
        <end position="183"/>
    </location>
</feature>
<evidence type="ECO:0000313" key="11">
    <source>
        <dbReference type="EMBL" id="MBU3848958.1"/>
    </source>
</evidence>
<reference evidence="11" key="1">
    <citation type="journal article" date="2021" name="PeerJ">
        <title>Extensive microbial diversity within the chicken gut microbiome revealed by metagenomics and culture.</title>
        <authorList>
            <person name="Gilroy R."/>
            <person name="Ravi A."/>
            <person name="Getino M."/>
            <person name="Pursley I."/>
            <person name="Horton D.L."/>
            <person name="Alikhan N.F."/>
            <person name="Baker D."/>
            <person name="Gharbi K."/>
            <person name="Hall N."/>
            <person name="Watson M."/>
            <person name="Adriaenssens E.M."/>
            <person name="Foster-Nyarko E."/>
            <person name="Jarju S."/>
            <person name="Secka A."/>
            <person name="Antonio M."/>
            <person name="Oren A."/>
            <person name="Chaudhuri R.R."/>
            <person name="La Ragione R."/>
            <person name="Hildebrand F."/>
            <person name="Pallen M.J."/>
        </authorList>
    </citation>
    <scope>NUCLEOTIDE SEQUENCE</scope>
    <source>
        <strain evidence="11">Gambia15-2214</strain>
    </source>
</reference>
<dbReference type="GO" id="GO:0042910">
    <property type="term" value="F:xenobiotic transmembrane transporter activity"/>
    <property type="evidence" value="ECO:0007669"/>
    <property type="project" value="InterPro"/>
</dbReference>
<evidence type="ECO:0000256" key="5">
    <source>
        <dbReference type="ARBA" id="ARBA00022692"/>
    </source>
</evidence>
<dbReference type="NCBIfam" id="TIGR00797">
    <property type="entry name" value="matE"/>
    <property type="match status" value="1"/>
</dbReference>
<keyword evidence="7" id="KW-0406">Ion transport</keyword>
<feature type="transmembrane region" description="Helical" evidence="10">
    <location>
        <begin position="189"/>
        <end position="211"/>
    </location>
</feature>
<feature type="transmembrane region" description="Helical" evidence="10">
    <location>
        <begin position="129"/>
        <end position="154"/>
    </location>
</feature>
<evidence type="ECO:0000256" key="3">
    <source>
        <dbReference type="ARBA" id="ARBA00022449"/>
    </source>
</evidence>
<feature type="transmembrane region" description="Helical" evidence="10">
    <location>
        <begin position="379"/>
        <end position="403"/>
    </location>
</feature>
<dbReference type="PIRSF" id="PIRSF006603">
    <property type="entry name" value="DinF"/>
    <property type="match status" value="1"/>
</dbReference>
<dbReference type="CDD" id="cd13138">
    <property type="entry name" value="MATE_yoeA_like"/>
    <property type="match status" value="1"/>
</dbReference>
<proteinExistence type="predicted"/>
<keyword evidence="3" id="KW-0050">Antiport</keyword>
<reference evidence="11" key="2">
    <citation type="submission" date="2021-04" db="EMBL/GenBank/DDBJ databases">
        <authorList>
            <person name="Gilroy R."/>
        </authorList>
    </citation>
    <scope>NUCLEOTIDE SEQUENCE</scope>
    <source>
        <strain evidence="11">Gambia15-2214</strain>
    </source>
</reference>
<dbReference type="GO" id="GO:0015297">
    <property type="term" value="F:antiporter activity"/>
    <property type="evidence" value="ECO:0007669"/>
    <property type="project" value="UniProtKB-KW"/>
</dbReference>